<dbReference type="Gene3D" id="1.10.3720.10">
    <property type="entry name" value="MetI-like"/>
    <property type="match status" value="1"/>
</dbReference>
<dbReference type="AlphaFoldDB" id="A0A1F5UQ13"/>
<feature type="transmembrane region" description="Helical" evidence="7">
    <location>
        <begin position="97"/>
        <end position="119"/>
    </location>
</feature>
<dbReference type="InterPro" id="IPR000515">
    <property type="entry name" value="MetI-like"/>
</dbReference>
<evidence type="ECO:0000256" key="3">
    <source>
        <dbReference type="ARBA" id="ARBA00022475"/>
    </source>
</evidence>
<dbReference type="Proteomes" id="UP000179157">
    <property type="component" value="Unassembled WGS sequence"/>
</dbReference>
<keyword evidence="5 7" id="KW-1133">Transmembrane helix</keyword>
<evidence type="ECO:0000259" key="8">
    <source>
        <dbReference type="PROSITE" id="PS50928"/>
    </source>
</evidence>
<evidence type="ECO:0000256" key="6">
    <source>
        <dbReference type="ARBA" id="ARBA00023136"/>
    </source>
</evidence>
<dbReference type="EMBL" id="MFGX01000108">
    <property type="protein sequence ID" value="OGF53268.1"/>
    <property type="molecule type" value="Genomic_DNA"/>
</dbReference>
<feature type="transmembrane region" description="Helical" evidence="7">
    <location>
        <begin position="126"/>
        <end position="146"/>
    </location>
</feature>
<sequence>MKRQMLGYALSIVALLLLWQLLSWIVHLALPLRQARILPYPVEAMQVFGGHWQEIAKHSLGTGLRLVASLLISILLAVPLGLSIGHERWARQLLSPLIYTAYPIPKVVFWPILFVLLGVESESAKISFVVLVVFFQLLVSARDAAANLPKDYVLSALAAGVSHAKIYWHVVLPGSLPAIFTSLRISLGLGIFAVYIAETVSISGNPLGLGSYIWNSFGRFSFESVFAGIIAIGLLGLGLYLLIELLERWLCRWKYL</sequence>
<feature type="transmembrane region" description="Helical" evidence="7">
    <location>
        <begin position="66"/>
        <end position="85"/>
    </location>
</feature>
<feature type="transmembrane region" description="Helical" evidence="7">
    <location>
        <begin position="192"/>
        <end position="214"/>
    </location>
</feature>
<protein>
    <recommendedName>
        <fullName evidence="8">ABC transmembrane type-1 domain-containing protein</fullName>
    </recommendedName>
</protein>
<comment type="similarity">
    <text evidence="7">Belongs to the binding-protein-dependent transport system permease family.</text>
</comment>
<proteinExistence type="inferred from homology"/>
<evidence type="ECO:0000313" key="9">
    <source>
        <dbReference type="EMBL" id="OGF53268.1"/>
    </source>
</evidence>
<keyword evidence="4 7" id="KW-0812">Transmembrane</keyword>
<dbReference type="GO" id="GO:0005886">
    <property type="term" value="C:plasma membrane"/>
    <property type="evidence" value="ECO:0007669"/>
    <property type="project" value="UniProtKB-SubCell"/>
</dbReference>
<dbReference type="CDD" id="cd06261">
    <property type="entry name" value="TM_PBP2"/>
    <property type="match status" value="1"/>
</dbReference>
<gene>
    <name evidence="9" type="ORF">A2Z21_01125</name>
</gene>
<dbReference type="PROSITE" id="PS50928">
    <property type="entry name" value="ABC_TM1"/>
    <property type="match status" value="1"/>
</dbReference>
<accession>A0A1F5UQ13</accession>
<feature type="transmembrane region" description="Helical" evidence="7">
    <location>
        <begin position="6"/>
        <end position="30"/>
    </location>
</feature>
<comment type="caution">
    <text evidence="9">The sequence shown here is derived from an EMBL/GenBank/DDBJ whole genome shotgun (WGS) entry which is preliminary data.</text>
</comment>
<dbReference type="Pfam" id="PF00528">
    <property type="entry name" value="BPD_transp_1"/>
    <property type="match status" value="1"/>
</dbReference>
<evidence type="ECO:0000256" key="1">
    <source>
        <dbReference type="ARBA" id="ARBA00004651"/>
    </source>
</evidence>
<evidence type="ECO:0000256" key="4">
    <source>
        <dbReference type="ARBA" id="ARBA00022692"/>
    </source>
</evidence>
<dbReference type="PANTHER" id="PTHR30151">
    <property type="entry name" value="ALKANE SULFONATE ABC TRANSPORTER-RELATED, MEMBRANE SUBUNIT"/>
    <property type="match status" value="1"/>
</dbReference>
<keyword evidence="2 7" id="KW-0813">Transport</keyword>
<evidence type="ECO:0000313" key="10">
    <source>
        <dbReference type="Proteomes" id="UP000179157"/>
    </source>
</evidence>
<reference evidence="9 10" key="1">
    <citation type="journal article" date="2016" name="Nat. Commun.">
        <title>Thousands of microbial genomes shed light on interconnected biogeochemical processes in an aquifer system.</title>
        <authorList>
            <person name="Anantharaman K."/>
            <person name="Brown C.T."/>
            <person name="Hug L.A."/>
            <person name="Sharon I."/>
            <person name="Castelle C.J."/>
            <person name="Probst A.J."/>
            <person name="Thomas B.C."/>
            <person name="Singh A."/>
            <person name="Wilkins M.J."/>
            <person name="Karaoz U."/>
            <person name="Brodie E.L."/>
            <person name="Williams K.H."/>
            <person name="Hubbard S.S."/>
            <person name="Banfield J.F."/>
        </authorList>
    </citation>
    <scope>NUCLEOTIDE SEQUENCE [LARGE SCALE GENOMIC DNA]</scope>
    <source>
        <strain evidence="10">RBG_16_55_9</strain>
    </source>
</reference>
<keyword evidence="6 7" id="KW-0472">Membrane</keyword>
<evidence type="ECO:0000256" key="7">
    <source>
        <dbReference type="RuleBase" id="RU363032"/>
    </source>
</evidence>
<evidence type="ECO:0000256" key="5">
    <source>
        <dbReference type="ARBA" id="ARBA00022989"/>
    </source>
</evidence>
<name>A0A1F5UQ13_FRAXR</name>
<feature type="transmembrane region" description="Helical" evidence="7">
    <location>
        <begin position="226"/>
        <end position="246"/>
    </location>
</feature>
<dbReference type="STRING" id="1817864.A2Z21_01125"/>
<dbReference type="InterPro" id="IPR035906">
    <property type="entry name" value="MetI-like_sf"/>
</dbReference>
<dbReference type="PANTHER" id="PTHR30151:SF0">
    <property type="entry name" value="ABC TRANSPORTER PERMEASE PROTEIN MJ0413-RELATED"/>
    <property type="match status" value="1"/>
</dbReference>
<evidence type="ECO:0000256" key="2">
    <source>
        <dbReference type="ARBA" id="ARBA00022448"/>
    </source>
</evidence>
<feature type="domain" description="ABC transmembrane type-1" evidence="8">
    <location>
        <begin position="59"/>
        <end position="247"/>
    </location>
</feature>
<keyword evidence="3" id="KW-1003">Cell membrane</keyword>
<dbReference type="GO" id="GO:0055085">
    <property type="term" value="P:transmembrane transport"/>
    <property type="evidence" value="ECO:0007669"/>
    <property type="project" value="InterPro"/>
</dbReference>
<organism evidence="9 10">
    <name type="scientific">Fraserbacteria sp. (strain RBG_16_55_9)</name>
    <dbReference type="NCBI Taxonomy" id="1817864"/>
    <lineage>
        <taxon>Bacteria</taxon>
        <taxon>Candidatus Fraseribacteriota</taxon>
    </lineage>
</organism>
<dbReference type="SUPFAM" id="SSF161098">
    <property type="entry name" value="MetI-like"/>
    <property type="match status" value="1"/>
</dbReference>
<comment type="subcellular location">
    <subcellularLocation>
        <location evidence="1 7">Cell membrane</location>
        <topology evidence="1 7">Multi-pass membrane protein</topology>
    </subcellularLocation>
</comment>